<feature type="compositionally biased region" description="Low complexity" evidence="16">
    <location>
        <begin position="662"/>
        <end position="674"/>
    </location>
</feature>
<feature type="transmembrane region" description="Helical" evidence="17">
    <location>
        <begin position="284"/>
        <end position="307"/>
    </location>
</feature>
<evidence type="ECO:0000256" key="4">
    <source>
        <dbReference type="ARBA" id="ARBA00022692"/>
    </source>
</evidence>
<evidence type="ECO:0000256" key="13">
    <source>
        <dbReference type="ARBA" id="ARBA00023136"/>
    </source>
</evidence>
<dbReference type="PANTHER" id="PTHR14009:SF1">
    <property type="entry name" value="MITOCHONDRIAL PROTON_CALCIUM EXCHANGER PROTEIN"/>
    <property type="match status" value="1"/>
</dbReference>
<dbReference type="AlphaFoldDB" id="A0A9P8D241"/>
<keyword evidence="12 14" id="KW-0496">Mitochondrion</keyword>
<evidence type="ECO:0000259" key="19">
    <source>
        <dbReference type="PROSITE" id="PS51758"/>
    </source>
</evidence>
<dbReference type="GO" id="GO:0030003">
    <property type="term" value="P:intracellular monoatomic cation homeostasis"/>
    <property type="evidence" value="ECO:0007669"/>
    <property type="project" value="TreeGrafter"/>
</dbReference>
<dbReference type="InterPro" id="IPR059005">
    <property type="entry name" value="LETM1_C"/>
</dbReference>
<evidence type="ECO:0000256" key="8">
    <source>
        <dbReference type="ARBA" id="ARBA00022946"/>
    </source>
</evidence>
<keyword evidence="2" id="KW-0813">Transport</keyword>
<feature type="region of interest" description="Disordered" evidence="16">
    <location>
        <begin position="847"/>
        <end position="869"/>
    </location>
</feature>
<evidence type="ECO:0000256" key="2">
    <source>
        <dbReference type="ARBA" id="ARBA00022448"/>
    </source>
</evidence>
<evidence type="ECO:0008006" key="22">
    <source>
        <dbReference type="Google" id="ProtNLM"/>
    </source>
</evidence>
<feature type="region of interest" description="Disordered" evidence="16">
    <location>
        <begin position="662"/>
        <end position="685"/>
    </location>
</feature>
<evidence type="ECO:0000256" key="6">
    <source>
        <dbReference type="ARBA" id="ARBA00022792"/>
    </source>
</evidence>
<keyword evidence="4 17" id="KW-0812">Transmembrane</keyword>
<dbReference type="GO" id="GO:0005743">
    <property type="term" value="C:mitochondrial inner membrane"/>
    <property type="evidence" value="ECO:0007669"/>
    <property type="project" value="UniProtKB-SubCell"/>
</dbReference>
<dbReference type="PROSITE" id="PS51758">
    <property type="entry name" value="LETM1_RBD"/>
    <property type="match status" value="1"/>
</dbReference>
<dbReference type="EMBL" id="JAIFTL010000011">
    <property type="protein sequence ID" value="KAG9326935.1"/>
    <property type="molecule type" value="Genomic_DNA"/>
</dbReference>
<comment type="subcellular location">
    <subcellularLocation>
        <location evidence="1">Mitochondrion inner membrane</location>
        <topology evidence="1">Single-pass membrane protein</topology>
    </subcellularLocation>
</comment>
<keyword evidence="13 17" id="KW-0472">Membrane</keyword>
<evidence type="ECO:0000256" key="14">
    <source>
        <dbReference type="PROSITE-ProRule" id="PRU01094"/>
    </source>
</evidence>
<keyword evidence="11" id="KW-0406">Ion transport</keyword>
<feature type="region of interest" description="Disordered" evidence="16">
    <location>
        <begin position="577"/>
        <end position="610"/>
    </location>
</feature>
<evidence type="ECO:0000256" key="15">
    <source>
        <dbReference type="SAM" id="Coils"/>
    </source>
</evidence>
<feature type="domain" description="Letm1 RBD" evidence="19">
    <location>
        <begin position="330"/>
        <end position="522"/>
    </location>
</feature>
<dbReference type="InterPro" id="IPR002048">
    <property type="entry name" value="EF_hand_dom"/>
</dbReference>
<feature type="compositionally biased region" description="Basic and acidic residues" evidence="16">
    <location>
        <begin position="577"/>
        <end position="592"/>
    </location>
</feature>
<proteinExistence type="predicted"/>
<evidence type="ECO:0000256" key="3">
    <source>
        <dbReference type="ARBA" id="ARBA00022568"/>
    </source>
</evidence>
<name>A0A9P8D241_MORAP</name>
<dbReference type="InterPro" id="IPR044202">
    <property type="entry name" value="LETM1/MDM38-like"/>
</dbReference>
<evidence type="ECO:0000256" key="16">
    <source>
        <dbReference type="SAM" id="MobiDB-lite"/>
    </source>
</evidence>
<dbReference type="InterPro" id="IPR033122">
    <property type="entry name" value="LETM1-like_RBD"/>
</dbReference>
<organism evidence="20 21">
    <name type="scientific">Mortierella alpina</name>
    <name type="common">Oleaginous fungus</name>
    <name type="synonym">Mortierella renispora</name>
    <dbReference type="NCBI Taxonomy" id="64518"/>
    <lineage>
        <taxon>Eukaryota</taxon>
        <taxon>Fungi</taxon>
        <taxon>Fungi incertae sedis</taxon>
        <taxon>Mucoromycota</taxon>
        <taxon>Mortierellomycotina</taxon>
        <taxon>Mortierellomycetes</taxon>
        <taxon>Mortierellales</taxon>
        <taxon>Mortierellaceae</taxon>
        <taxon>Mortierella</taxon>
    </lineage>
</organism>
<evidence type="ECO:0000256" key="9">
    <source>
        <dbReference type="ARBA" id="ARBA00022989"/>
    </source>
</evidence>
<evidence type="ECO:0000256" key="10">
    <source>
        <dbReference type="ARBA" id="ARBA00023054"/>
    </source>
</evidence>
<dbReference type="PROSITE" id="PS50222">
    <property type="entry name" value="EF_HAND_2"/>
    <property type="match status" value="1"/>
</dbReference>
<reference evidence="20" key="1">
    <citation type="submission" date="2021-07" db="EMBL/GenBank/DDBJ databases">
        <title>Draft genome of Mortierella alpina, strain LL118, isolated from an aspen leaf litter sample.</title>
        <authorList>
            <person name="Yang S."/>
            <person name="Vinatzer B.A."/>
        </authorList>
    </citation>
    <scope>NUCLEOTIDE SEQUENCE</scope>
    <source>
        <strain evidence="20">LL118</strain>
    </source>
</reference>
<evidence type="ECO:0000256" key="12">
    <source>
        <dbReference type="ARBA" id="ARBA00023128"/>
    </source>
</evidence>
<dbReference type="Gene3D" id="1.10.238.10">
    <property type="entry name" value="EF-hand"/>
    <property type="match status" value="1"/>
</dbReference>
<protein>
    <recommendedName>
        <fullName evidence="22">Mitochondrial proton/calcium exchanger protein</fullName>
    </recommendedName>
</protein>
<evidence type="ECO:0000256" key="11">
    <source>
        <dbReference type="ARBA" id="ARBA00023065"/>
    </source>
</evidence>
<evidence type="ECO:0000256" key="7">
    <source>
        <dbReference type="ARBA" id="ARBA00022837"/>
    </source>
</evidence>
<dbReference type="Pfam" id="PF26561">
    <property type="entry name" value="LETM1_C"/>
    <property type="match status" value="1"/>
</dbReference>
<dbReference type="Pfam" id="PF07766">
    <property type="entry name" value="LETM1_RBD"/>
    <property type="match status" value="1"/>
</dbReference>
<comment type="caution">
    <text evidence="20">The sequence shown here is derived from an EMBL/GenBank/DDBJ whole genome shotgun (WGS) entry which is preliminary data.</text>
</comment>
<accession>A0A9P8D241</accession>
<feature type="transmembrane region" description="Helical" evidence="17">
    <location>
        <begin position="69"/>
        <end position="91"/>
    </location>
</feature>
<dbReference type="PANTHER" id="PTHR14009">
    <property type="entry name" value="LEUCINE ZIPPER-EF-HAND CONTAINING TRANSMEMBRANE PROTEIN"/>
    <property type="match status" value="1"/>
</dbReference>
<feature type="domain" description="EF-hand" evidence="18">
    <location>
        <begin position="800"/>
        <end position="835"/>
    </location>
</feature>
<keyword evidence="8" id="KW-0809">Transit peptide</keyword>
<feature type="coiled-coil region" evidence="15">
    <location>
        <begin position="703"/>
        <end position="769"/>
    </location>
</feature>
<dbReference type="Proteomes" id="UP000717515">
    <property type="component" value="Unassembled WGS sequence"/>
</dbReference>
<evidence type="ECO:0000256" key="17">
    <source>
        <dbReference type="SAM" id="Phobius"/>
    </source>
</evidence>
<keyword evidence="5" id="KW-0479">Metal-binding</keyword>
<gene>
    <name evidence="20" type="ORF">KVV02_001885</name>
</gene>
<keyword evidence="7" id="KW-0106">Calcium</keyword>
<keyword evidence="9 17" id="KW-1133">Transmembrane helix</keyword>
<evidence type="ECO:0000256" key="5">
    <source>
        <dbReference type="ARBA" id="ARBA00022723"/>
    </source>
</evidence>
<evidence type="ECO:0000259" key="18">
    <source>
        <dbReference type="PROSITE" id="PS50222"/>
    </source>
</evidence>
<dbReference type="GO" id="GO:0043022">
    <property type="term" value="F:ribosome binding"/>
    <property type="evidence" value="ECO:0007669"/>
    <property type="project" value="InterPro"/>
</dbReference>
<keyword evidence="6" id="KW-0999">Mitochondrion inner membrane</keyword>
<keyword evidence="3" id="KW-0109">Calcium transport</keyword>
<evidence type="ECO:0000256" key="1">
    <source>
        <dbReference type="ARBA" id="ARBA00004434"/>
    </source>
</evidence>
<sequence>MPFFGAPSRLRSFTSTVLVLVLVLVLHPLHLHPRLPLLHASHSLAFSSPSLSSGYLPVFSRADLSFALSLLSVRLLPVALLLYRAFVVVLLSSPPPIMYHALASSARVGISSARTLPAGSYSNALRINVTTPYYRSVKVQVVSSRNGFRHTAASNGQSAFHSSPFPRIPSSLRLLRAEQQQTQPLLKSTIEKETLASRSAEMAKAKAAKEASEAASGIAGEGAVVQPKKSLWVRFKNEMIHYWHGTKLLGKEIKISTKLAGRLLNGNKLTRREQRQLRRTTGDLMRLIPFSVFLIVPFMELLLPVALKLFPNMLPSTFEDKFAEEEKKRKLLKMRLEMAKFLQETIEESGIPGSTRAEAVKEFGDFFRKVRTTGEQASTDELIRVAKLFHDELTLDNLSRPQLVSMSRYMNLNAFGTDNFLRYQIRNKMNSIKQDDKLIMAEGVDSLTTRELQAACQSRGIRTGGVSPARLRSELSQWLELNLTYAIPSSLLILSRAFSFSDSKDLATPVEALQATLSSLPDSLLTETELHVSELEGAATPQQKLEVLEQQEELIADELAQEEKEEKARKARKEEAKIKKEAEEREKQKAQEQQDAAAAASAPQATTSAEVPLFDKSTPEAVAGGAPATLVGASELLTDAQVASQVTKDAGATTATKELLQAASSVSTTTPASTGIVSSPEEEEDKARMTEEQLLELREALCIMSSRSAVLEEREELEDLKEDRMEYKEDIEELAQVQRKEHNVSKRLGSRLEKMIAKLDQELKAYDAEGNKLQAFQANERGELTVTDIEAALRVIKHAPDADNIKQIVKKLDVDGDGLVLLSHIVELADLVEEEEGTGVLVEGKKIHGKDKEDESEKKLKKEDVLKDE</sequence>
<evidence type="ECO:0000313" key="21">
    <source>
        <dbReference type="Proteomes" id="UP000717515"/>
    </source>
</evidence>
<keyword evidence="10 15" id="KW-0175">Coiled coil</keyword>
<dbReference type="GO" id="GO:0005509">
    <property type="term" value="F:calcium ion binding"/>
    <property type="evidence" value="ECO:0007669"/>
    <property type="project" value="InterPro"/>
</dbReference>
<evidence type="ECO:0000313" key="20">
    <source>
        <dbReference type="EMBL" id="KAG9326935.1"/>
    </source>
</evidence>